<reference evidence="1 2" key="1">
    <citation type="journal article" date="2014" name="PLoS Genet.">
        <title>Phylogenetically driven sequencing of extremely halophilic archaea reveals strategies for static and dynamic osmo-response.</title>
        <authorList>
            <person name="Becker E.A."/>
            <person name="Seitzer P.M."/>
            <person name="Tritt A."/>
            <person name="Larsen D."/>
            <person name="Krusor M."/>
            <person name="Yao A.I."/>
            <person name="Wu D."/>
            <person name="Madern D."/>
            <person name="Eisen J.A."/>
            <person name="Darling A.E."/>
            <person name="Facciotti M.T."/>
        </authorList>
    </citation>
    <scope>NUCLEOTIDE SEQUENCE [LARGE SCALE GENOMIC DNA]</scope>
    <source>
        <strain evidence="1 2">JCM 10247</strain>
    </source>
</reference>
<sequence>MLASSFDVRVERQRVFDEPAVFQILLPPRNHVAAVPELGTREVAYERDAFYRNAERQVKNDHQTIKEFYTDILNFTVPEDGIGP</sequence>
<dbReference type="Proteomes" id="UP000011572">
    <property type="component" value="Unassembled WGS sequence"/>
</dbReference>
<dbReference type="PATRIC" id="fig|1227486.3.peg.83"/>
<proteinExistence type="predicted"/>
<accession>M0DRM5</accession>
<comment type="caution">
    <text evidence="1">The sequence shown here is derived from an EMBL/GenBank/DDBJ whole genome shotgun (WGS) entry which is preliminary data.</text>
</comment>
<name>M0DRM5_9EURY</name>
<dbReference type="AlphaFoldDB" id="M0DRM5"/>
<dbReference type="EMBL" id="AOIW01000010">
    <property type="protein sequence ID" value="ELZ38130.1"/>
    <property type="molecule type" value="Genomic_DNA"/>
</dbReference>
<evidence type="ECO:0000313" key="1">
    <source>
        <dbReference type="EMBL" id="ELZ38130.1"/>
    </source>
</evidence>
<gene>
    <name evidence="1" type="ORF">C473_00567</name>
</gene>
<evidence type="ECO:0000313" key="2">
    <source>
        <dbReference type="Proteomes" id="UP000011572"/>
    </source>
</evidence>
<protein>
    <submittedName>
        <fullName evidence="1">Uncharacterized protein</fullName>
    </submittedName>
</protein>
<organism evidence="1 2">
    <name type="scientific">Halorubrum distributum JCM 10247</name>
    <dbReference type="NCBI Taxonomy" id="1227486"/>
    <lineage>
        <taxon>Archaea</taxon>
        <taxon>Methanobacteriati</taxon>
        <taxon>Methanobacteriota</taxon>
        <taxon>Stenosarchaea group</taxon>
        <taxon>Halobacteria</taxon>
        <taxon>Halobacteriales</taxon>
        <taxon>Haloferacaceae</taxon>
        <taxon>Halorubrum</taxon>
        <taxon>Halorubrum distributum group</taxon>
    </lineage>
</organism>